<dbReference type="AlphaFoldDB" id="A0A0A1VQP8"/>
<organism evidence="2 3">
    <name type="scientific">Microcystis aeruginosa NIES-44</name>
    <dbReference type="NCBI Taxonomy" id="449439"/>
    <lineage>
        <taxon>Bacteria</taxon>
        <taxon>Bacillati</taxon>
        <taxon>Cyanobacteriota</taxon>
        <taxon>Cyanophyceae</taxon>
        <taxon>Oscillatoriophycideae</taxon>
        <taxon>Chroococcales</taxon>
        <taxon>Microcystaceae</taxon>
        <taxon>Microcystis</taxon>
    </lineage>
</organism>
<evidence type="ECO:0000256" key="1">
    <source>
        <dbReference type="SAM" id="MobiDB-lite"/>
    </source>
</evidence>
<evidence type="ECO:0000313" key="2">
    <source>
        <dbReference type="EMBL" id="GAL91606.1"/>
    </source>
</evidence>
<dbReference type="Proteomes" id="UP000030321">
    <property type="component" value="Unassembled WGS sequence"/>
</dbReference>
<evidence type="ECO:0000313" key="3">
    <source>
        <dbReference type="Proteomes" id="UP000030321"/>
    </source>
</evidence>
<sequence length="39" mass="4452">MGAGRETSSRTRIKTAVSSGEKRSKCDYLREKLQLFTFI</sequence>
<name>A0A0A1VQP8_MICAE</name>
<comment type="caution">
    <text evidence="2">The sequence shown here is derived from an EMBL/GenBank/DDBJ whole genome shotgun (WGS) entry which is preliminary data.</text>
</comment>
<dbReference type="EMBL" id="BBPA01000005">
    <property type="protein sequence ID" value="GAL91606.1"/>
    <property type="molecule type" value="Genomic_DNA"/>
</dbReference>
<proteinExistence type="predicted"/>
<gene>
    <name evidence="2" type="ORF">N44_02319</name>
</gene>
<protein>
    <submittedName>
        <fullName evidence="2">Uncharacterized protein</fullName>
    </submittedName>
</protein>
<feature type="region of interest" description="Disordered" evidence="1">
    <location>
        <begin position="1"/>
        <end position="21"/>
    </location>
</feature>
<accession>A0A0A1VQP8</accession>
<reference evidence="3" key="1">
    <citation type="journal article" date="2015" name="Genome">
        <title>Whole Genome Sequence of the Non-Microcystin-Producing Microcystis aeruginosa Strain NIES-44.</title>
        <authorList>
            <person name="Okano K."/>
            <person name="Miyata N."/>
            <person name="Ozaki Y."/>
        </authorList>
    </citation>
    <scope>NUCLEOTIDE SEQUENCE [LARGE SCALE GENOMIC DNA]</scope>
    <source>
        <strain evidence="3">NIES-44</strain>
    </source>
</reference>